<evidence type="ECO:0000313" key="4">
    <source>
        <dbReference type="Proteomes" id="UP000287394"/>
    </source>
</evidence>
<dbReference type="SUPFAM" id="SSF64182">
    <property type="entry name" value="DHH phosphoesterases"/>
    <property type="match status" value="1"/>
</dbReference>
<dbReference type="KEGG" id="ccot:CCAX7_43090"/>
<dbReference type="InterPro" id="IPR038763">
    <property type="entry name" value="DHH_sf"/>
</dbReference>
<reference evidence="3 4" key="1">
    <citation type="journal article" date="2019" name="Int. J. Syst. Evol. Microbiol.">
        <title>Capsulimonas corticalis gen. nov., sp. nov., an aerobic capsulated bacterium, of a novel bacterial order, Capsulimonadales ord. nov., of the class Armatimonadia of the phylum Armatimonadetes.</title>
        <authorList>
            <person name="Li J."/>
            <person name="Kudo C."/>
            <person name="Tonouchi A."/>
        </authorList>
    </citation>
    <scope>NUCLEOTIDE SEQUENCE [LARGE SCALE GENOMIC DNA]</scope>
    <source>
        <strain evidence="3 4">AX-7</strain>
    </source>
</reference>
<dbReference type="Pfam" id="PF01368">
    <property type="entry name" value="DHH"/>
    <property type="match status" value="1"/>
</dbReference>
<evidence type="ECO:0000313" key="3">
    <source>
        <dbReference type="EMBL" id="BDI32258.1"/>
    </source>
</evidence>
<dbReference type="GO" id="GO:0003676">
    <property type="term" value="F:nucleic acid binding"/>
    <property type="evidence" value="ECO:0007669"/>
    <property type="project" value="InterPro"/>
</dbReference>
<name>A0A402CXJ3_9BACT</name>
<protein>
    <submittedName>
        <fullName evidence="3">Phosphoesterase RecJ-like protein</fullName>
    </submittedName>
</protein>
<dbReference type="FunCoup" id="A0A402CXJ3">
    <property type="interactions" value="93"/>
</dbReference>
<dbReference type="OrthoDB" id="9803668at2"/>
<dbReference type="InterPro" id="IPR001667">
    <property type="entry name" value="DDH_dom"/>
</dbReference>
<keyword evidence="4" id="KW-1185">Reference proteome</keyword>
<dbReference type="AlphaFoldDB" id="A0A402CXJ3"/>
<gene>
    <name evidence="3" type="ORF">CCAX7_43090</name>
</gene>
<dbReference type="PANTHER" id="PTHR47618:SF1">
    <property type="entry name" value="BIFUNCTIONAL OLIGORIBONUCLEASE AND PAP PHOSPHATASE NRNA"/>
    <property type="match status" value="1"/>
</dbReference>
<dbReference type="EMBL" id="AP025739">
    <property type="protein sequence ID" value="BDI32258.1"/>
    <property type="molecule type" value="Genomic_DNA"/>
</dbReference>
<dbReference type="Pfam" id="PF02272">
    <property type="entry name" value="DHHA1"/>
    <property type="match status" value="1"/>
</dbReference>
<evidence type="ECO:0000259" key="1">
    <source>
        <dbReference type="Pfam" id="PF01368"/>
    </source>
</evidence>
<feature type="domain" description="DHHA1" evidence="2">
    <location>
        <begin position="243"/>
        <end position="323"/>
    </location>
</feature>
<proteinExistence type="predicted"/>
<dbReference type="Gene3D" id="3.10.310.30">
    <property type="match status" value="1"/>
</dbReference>
<dbReference type="RefSeq" id="WP_119322052.1">
    <property type="nucleotide sequence ID" value="NZ_AP025739.1"/>
</dbReference>
<dbReference type="InterPro" id="IPR051319">
    <property type="entry name" value="Oligoribo/pAp-PDE_c-di-AMP_PDE"/>
</dbReference>
<sequence>MSQDSIPDLSLTVPLAAEAIRQANTLVFACHVNPDGDALGSMIGLALALTPLQKKITLLSADGVPEMYKFLPGAELVQRGSDEAEFDLAIVLDSGDLSRVGASVLPVVERARKTIDIDHHVTANSFGDIRVLNSKAASTSEIVYALVLAMGLPIDKAIATCLFTGVITDTGSFRFQNVTPNTFHVAASLLEHGAPPAYISENVFENRSFAATKMLGATLSTLTSTANGRVIWAHASLEDFVALGATDEDTEGIVNYVRGVRDAEVGVFFREMPGGSVRISLRSRDTVNVAEIAAQFGGGGHKMAAGCSVARPLAEAEKLVIDAILAVLPAVS</sequence>
<dbReference type="InterPro" id="IPR003156">
    <property type="entry name" value="DHHA1_dom"/>
</dbReference>
<dbReference type="PANTHER" id="PTHR47618">
    <property type="entry name" value="BIFUNCTIONAL OLIGORIBONUCLEASE AND PAP PHOSPHATASE NRNA"/>
    <property type="match status" value="1"/>
</dbReference>
<evidence type="ECO:0000259" key="2">
    <source>
        <dbReference type="Pfam" id="PF02272"/>
    </source>
</evidence>
<dbReference type="Proteomes" id="UP000287394">
    <property type="component" value="Chromosome"/>
</dbReference>
<organism evidence="3 4">
    <name type="scientific">Capsulimonas corticalis</name>
    <dbReference type="NCBI Taxonomy" id="2219043"/>
    <lineage>
        <taxon>Bacteria</taxon>
        <taxon>Bacillati</taxon>
        <taxon>Armatimonadota</taxon>
        <taxon>Armatimonadia</taxon>
        <taxon>Capsulimonadales</taxon>
        <taxon>Capsulimonadaceae</taxon>
        <taxon>Capsulimonas</taxon>
    </lineage>
</organism>
<accession>A0A402CXJ3</accession>
<feature type="domain" description="DDH" evidence="1">
    <location>
        <begin position="29"/>
        <end position="166"/>
    </location>
</feature>
<dbReference type="Gene3D" id="3.90.1640.10">
    <property type="entry name" value="inorganic pyrophosphatase (n-terminal core)"/>
    <property type="match status" value="1"/>
</dbReference>